<protein>
    <submittedName>
        <fullName evidence="2">Uncharacterized protein</fullName>
    </submittedName>
</protein>
<name>A0A6G1CWF2_9ORYZ</name>
<reference evidence="2 3" key="1">
    <citation type="submission" date="2019-11" db="EMBL/GenBank/DDBJ databases">
        <title>Whole genome sequence of Oryza granulata.</title>
        <authorList>
            <person name="Li W."/>
        </authorList>
    </citation>
    <scope>NUCLEOTIDE SEQUENCE [LARGE SCALE GENOMIC DNA]</scope>
    <source>
        <strain evidence="3">cv. Menghai</strain>
        <tissue evidence="2">Leaf</tissue>
    </source>
</reference>
<sequence length="59" mass="5742">MSAKAGGGALGGHLGHLSAPLRPESGVGGSGVPMPKVKSLPIDLPDPPIGPKCRTTGCL</sequence>
<organism evidence="2 3">
    <name type="scientific">Oryza meyeriana var. granulata</name>
    <dbReference type="NCBI Taxonomy" id="110450"/>
    <lineage>
        <taxon>Eukaryota</taxon>
        <taxon>Viridiplantae</taxon>
        <taxon>Streptophyta</taxon>
        <taxon>Embryophyta</taxon>
        <taxon>Tracheophyta</taxon>
        <taxon>Spermatophyta</taxon>
        <taxon>Magnoliopsida</taxon>
        <taxon>Liliopsida</taxon>
        <taxon>Poales</taxon>
        <taxon>Poaceae</taxon>
        <taxon>BOP clade</taxon>
        <taxon>Oryzoideae</taxon>
        <taxon>Oryzeae</taxon>
        <taxon>Oryzinae</taxon>
        <taxon>Oryza</taxon>
        <taxon>Oryza meyeriana</taxon>
    </lineage>
</organism>
<evidence type="ECO:0000313" key="2">
    <source>
        <dbReference type="EMBL" id="KAF0904379.1"/>
    </source>
</evidence>
<evidence type="ECO:0000313" key="3">
    <source>
        <dbReference type="Proteomes" id="UP000479710"/>
    </source>
</evidence>
<dbReference type="Proteomes" id="UP000479710">
    <property type="component" value="Unassembled WGS sequence"/>
</dbReference>
<keyword evidence="3" id="KW-1185">Reference proteome</keyword>
<feature type="compositionally biased region" description="Gly residues" evidence="1">
    <location>
        <begin position="1"/>
        <end position="14"/>
    </location>
</feature>
<proteinExistence type="predicted"/>
<feature type="region of interest" description="Disordered" evidence="1">
    <location>
        <begin position="1"/>
        <end position="59"/>
    </location>
</feature>
<dbReference type="AlphaFoldDB" id="A0A6G1CWF2"/>
<accession>A0A6G1CWF2</accession>
<evidence type="ECO:0000256" key="1">
    <source>
        <dbReference type="SAM" id="MobiDB-lite"/>
    </source>
</evidence>
<gene>
    <name evidence="2" type="ORF">E2562_034453</name>
</gene>
<comment type="caution">
    <text evidence="2">The sequence shown here is derived from an EMBL/GenBank/DDBJ whole genome shotgun (WGS) entry which is preliminary data.</text>
</comment>
<dbReference type="EMBL" id="SPHZ02000008">
    <property type="protein sequence ID" value="KAF0904379.1"/>
    <property type="molecule type" value="Genomic_DNA"/>
</dbReference>